<dbReference type="Proteomes" id="UP000193144">
    <property type="component" value="Unassembled WGS sequence"/>
</dbReference>
<accession>A0A1Y1YWW0</accession>
<dbReference type="AlphaFoldDB" id="A0A1Y1YWW0"/>
<reference evidence="1 2" key="1">
    <citation type="submission" date="2016-07" db="EMBL/GenBank/DDBJ databases">
        <title>Pervasive Adenine N6-methylation of Active Genes in Fungi.</title>
        <authorList>
            <consortium name="DOE Joint Genome Institute"/>
            <person name="Mondo S.J."/>
            <person name="Dannebaum R.O."/>
            <person name="Kuo R.C."/>
            <person name="Labutti K."/>
            <person name="Haridas S."/>
            <person name="Kuo A."/>
            <person name="Salamov A."/>
            <person name="Ahrendt S.R."/>
            <person name="Lipzen A."/>
            <person name="Sullivan W."/>
            <person name="Andreopoulos W.B."/>
            <person name="Clum A."/>
            <person name="Lindquist E."/>
            <person name="Daum C."/>
            <person name="Ramamoorthy G.K."/>
            <person name="Gryganskyi A."/>
            <person name="Culley D."/>
            <person name="Magnuson J.K."/>
            <person name="James T.Y."/>
            <person name="O'Malley M.A."/>
            <person name="Stajich J.E."/>
            <person name="Spatafora J.W."/>
            <person name="Visel A."/>
            <person name="Grigoriev I.V."/>
        </authorList>
    </citation>
    <scope>NUCLEOTIDE SEQUENCE [LARGE SCALE GENOMIC DNA]</scope>
    <source>
        <strain evidence="1 2">CBS 115471</strain>
    </source>
</reference>
<sequence>MAQPLVAKKDSRPRQTGLNDLENLLSKVAESPEGWDCSVPFAKERFEEMKKFSRYYSERGEFTLLPFWLQWKKKQCLCTSQPRPPFLNSIENDPGNGMNIAWAIDSWVRNSNAAFLQAFTQGFTSSGVRKIVCFSLPPFCSETGLRPLEDVLAVYINIIGLAAAISIWGRRRVHVHFQRSRKITCRNTRNNPHGWLTQTGQTNAAAVSYDEVDELQAILAIENSTIVVGPLPKFPVRQILADLFSYKIIKPRAIIWENIDTNTNNYEELATSSFSVDPITSNIRAMFEQWSVITQATRFGKSSR</sequence>
<dbReference type="EMBL" id="MCFA01000156">
    <property type="protein sequence ID" value="ORY02548.1"/>
    <property type="molecule type" value="Genomic_DNA"/>
</dbReference>
<proteinExistence type="predicted"/>
<evidence type="ECO:0000313" key="2">
    <source>
        <dbReference type="Proteomes" id="UP000193144"/>
    </source>
</evidence>
<gene>
    <name evidence="1" type="ORF">BCR34DRAFT_635979</name>
</gene>
<dbReference type="OrthoDB" id="5230585at2759"/>
<evidence type="ECO:0000313" key="1">
    <source>
        <dbReference type="EMBL" id="ORY02548.1"/>
    </source>
</evidence>
<organism evidence="1 2">
    <name type="scientific">Clohesyomyces aquaticus</name>
    <dbReference type="NCBI Taxonomy" id="1231657"/>
    <lineage>
        <taxon>Eukaryota</taxon>
        <taxon>Fungi</taxon>
        <taxon>Dikarya</taxon>
        <taxon>Ascomycota</taxon>
        <taxon>Pezizomycotina</taxon>
        <taxon>Dothideomycetes</taxon>
        <taxon>Pleosporomycetidae</taxon>
        <taxon>Pleosporales</taxon>
        <taxon>Lindgomycetaceae</taxon>
        <taxon>Clohesyomyces</taxon>
    </lineage>
</organism>
<name>A0A1Y1YWW0_9PLEO</name>
<comment type="caution">
    <text evidence="1">The sequence shown here is derived from an EMBL/GenBank/DDBJ whole genome shotgun (WGS) entry which is preliminary data.</text>
</comment>
<protein>
    <submittedName>
        <fullName evidence="1">Uncharacterized protein</fullName>
    </submittedName>
</protein>
<keyword evidence="2" id="KW-1185">Reference proteome</keyword>